<keyword evidence="2" id="KW-1185">Reference proteome</keyword>
<dbReference type="PANTHER" id="PTHR36939">
    <property type="entry name" value="PROTEIN CBG03389"/>
    <property type="match status" value="1"/>
</dbReference>
<proteinExistence type="predicted"/>
<dbReference type="PANTHER" id="PTHR36939:SF1">
    <property type="entry name" value="UPAR_LY6 DOMAIN-CONTAINING PROTEIN"/>
    <property type="match status" value="1"/>
</dbReference>
<evidence type="ECO:0000313" key="1">
    <source>
        <dbReference type="EnsemblMetazoa" id="PPA40360.1"/>
    </source>
</evidence>
<reference evidence="2" key="1">
    <citation type="journal article" date="2008" name="Nat. Genet.">
        <title>The Pristionchus pacificus genome provides a unique perspective on nematode lifestyle and parasitism.</title>
        <authorList>
            <person name="Dieterich C."/>
            <person name="Clifton S.W."/>
            <person name="Schuster L.N."/>
            <person name="Chinwalla A."/>
            <person name="Delehaunty K."/>
            <person name="Dinkelacker I."/>
            <person name="Fulton L."/>
            <person name="Fulton R."/>
            <person name="Godfrey J."/>
            <person name="Minx P."/>
            <person name="Mitreva M."/>
            <person name="Roeseler W."/>
            <person name="Tian H."/>
            <person name="Witte H."/>
            <person name="Yang S.P."/>
            <person name="Wilson R.K."/>
            <person name="Sommer R.J."/>
        </authorList>
    </citation>
    <scope>NUCLEOTIDE SEQUENCE [LARGE SCALE GENOMIC DNA]</scope>
    <source>
        <strain evidence="2">PS312</strain>
    </source>
</reference>
<dbReference type="AlphaFoldDB" id="A0A2A6C228"/>
<dbReference type="EnsemblMetazoa" id="PPA40360.1">
    <property type="protein sequence ID" value="PPA40360.1"/>
    <property type="gene ID" value="WBGene00278729"/>
</dbReference>
<reference evidence="1" key="2">
    <citation type="submission" date="2022-06" db="UniProtKB">
        <authorList>
            <consortium name="EnsemblMetazoa"/>
        </authorList>
    </citation>
    <scope>IDENTIFICATION</scope>
    <source>
        <strain evidence="1">PS312</strain>
    </source>
</reference>
<evidence type="ECO:0000313" key="2">
    <source>
        <dbReference type="Proteomes" id="UP000005239"/>
    </source>
</evidence>
<organism evidence="1 2">
    <name type="scientific">Pristionchus pacificus</name>
    <name type="common">Parasitic nematode worm</name>
    <dbReference type="NCBI Taxonomy" id="54126"/>
    <lineage>
        <taxon>Eukaryota</taxon>
        <taxon>Metazoa</taxon>
        <taxon>Ecdysozoa</taxon>
        <taxon>Nematoda</taxon>
        <taxon>Chromadorea</taxon>
        <taxon>Rhabditida</taxon>
        <taxon>Rhabditina</taxon>
        <taxon>Diplogasteromorpha</taxon>
        <taxon>Diplogasteroidea</taxon>
        <taxon>Neodiplogasteridae</taxon>
        <taxon>Pristionchus</taxon>
    </lineage>
</organism>
<dbReference type="Proteomes" id="UP000005239">
    <property type="component" value="Unassembled WGS sequence"/>
</dbReference>
<accession>A0A8R1YXG8</accession>
<protein>
    <submittedName>
        <fullName evidence="1">Uncharacterized protein</fullName>
    </submittedName>
</protein>
<name>A0A2A6C228_PRIPA</name>
<sequence length="199" mass="22398">MSSLFSSDELVFTLPTNPPLPSILPFLHSILLFLYLHYFYFSMLIRFLPFFLLFIPSILSLNCRTCASRDFLGATIFPVLQSFGAGNLIPPTGNCSDNSQVCPTTNYCFKREDTYEILDGSLPREAHFNIKGCDINAVAGSTVAYQLNKCVKYDEQKLNGYKVTRRICACNDKDLCNDSLSLSLFSSFLILIAISLFNY</sequence>
<gene>
    <name evidence="1" type="primary">WBGene00278729</name>
</gene>
<accession>A0A2A6C228</accession>